<sequence>MAAPSDISIENLTGTWMLQGINWVVRKAIGMTEVTVKMRQFEGPSPSTGDTIHQIAISQAANVNLGGTTEHRYLDWQEYPQEDHIFGKTIVQSRFIGSTTNQTGRPVPCVQTRTEINDPNIEKFLRAEIDEACMPYDGFLVEKAQATEPLEGGKDGLWMEVVIRSQEPKWIAEQVKCRHIRINAGFVGSDYCAKVWGFEIIDGQRRYVRRLVMSDTKGNHRMGRLVYTFVDRKCD</sequence>
<dbReference type="PANTHER" id="PTHR38115:SF1">
    <property type="entry name" value="LIPOCALIN-LIKE DOMAIN-CONTAINING PROTEIN"/>
    <property type="match status" value="1"/>
</dbReference>
<dbReference type="Proteomes" id="UP000007963">
    <property type="component" value="Unassembled WGS sequence"/>
</dbReference>
<organism evidence="1 2">
    <name type="scientific">Aspergillus terreus (strain NIH 2624 / FGSC A1156)</name>
    <dbReference type="NCBI Taxonomy" id="341663"/>
    <lineage>
        <taxon>Eukaryota</taxon>
        <taxon>Fungi</taxon>
        <taxon>Dikarya</taxon>
        <taxon>Ascomycota</taxon>
        <taxon>Pezizomycotina</taxon>
        <taxon>Eurotiomycetes</taxon>
        <taxon>Eurotiomycetidae</taxon>
        <taxon>Eurotiales</taxon>
        <taxon>Aspergillaceae</taxon>
        <taxon>Aspergillus</taxon>
        <taxon>Aspergillus subgen. Circumdati</taxon>
    </lineage>
</organism>
<dbReference type="RefSeq" id="XP_001216910.1">
    <property type="nucleotide sequence ID" value="XM_001216910.1"/>
</dbReference>
<dbReference type="GeneID" id="4353521"/>
<dbReference type="eggNOG" id="ENOG502S22D">
    <property type="taxonomic scope" value="Eukaryota"/>
</dbReference>
<dbReference type="OMA" id="CISAYTS"/>
<dbReference type="InterPro" id="IPR053037">
    <property type="entry name" value="Pericyclase_pydY-like"/>
</dbReference>
<evidence type="ECO:0000313" key="2">
    <source>
        <dbReference type="Proteomes" id="UP000007963"/>
    </source>
</evidence>
<evidence type="ECO:0000313" key="1">
    <source>
        <dbReference type="EMBL" id="EAU31462.1"/>
    </source>
</evidence>
<accession>Q0CDE5</accession>
<dbReference type="HOGENOM" id="CLU_088979_1_0_1"/>
<dbReference type="VEuPathDB" id="FungiDB:ATEG_08289"/>
<proteinExistence type="predicted"/>
<dbReference type="PANTHER" id="PTHR38115">
    <property type="entry name" value="LIPOCALIN-LIKE DOMAIN-CONTAINING PROTEIN"/>
    <property type="match status" value="1"/>
</dbReference>
<name>Q0CDE5_ASPTN</name>
<protein>
    <recommendedName>
        <fullName evidence="3">Lipocalin-like domain-containing protein</fullName>
    </recommendedName>
</protein>
<dbReference type="EMBL" id="CH476605">
    <property type="protein sequence ID" value="EAU31462.1"/>
    <property type="molecule type" value="Genomic_DNA"/>
</dbReference>
<dbReference type="AlphaFoldDB" id="Q0CDE5"/>
<dbReference type="OrthoDB" id="425354at2759"/>
<evidence type="ECO:0008006" key="3">
    <source>
        <dbReference type="Google" id="ProtNLM"/>
    </source>
</evidence>
<reference evidence="2" key="1">
    <citation type="submission" date="2005-09" db="EMBL/GenBank/DDBJ databases">
        <title>Annotation of the Aspergillus terreus NIH2624 genome.</title>
        <authorList>
            <person name="Birren B.W."/>
            <person name="Lander E.S."/>
            <person name="Galagan J.E."/>
            <person name="Nusbaum C."/>
            <person name="Devon K."/>
            <person name="Henn M."/>
            <person name="Ma L.-J."/>
            <person name="Jaffe D.B."/>
            <person name="Butler J."/>
            <person name="Alvarez P."/>
            <person name="Gnerre S."/>
            <person name="Grabherr M."/>
            <person name="Kleber M."/>
            <person name="Mauceli E.W."/>
            <person name="Brockman W."/>
            <person name="Rounsley S."/>
            <person name="Young S.K."/>
            <person name="LaButti K."/>
            <person name="Pushparaj V."/>
            <person name="DeCaprio D."/>
            <person name="Crawford M."/>
            <person name="Koehrsen M."/>
            <person name="Engels R."/>
            <person name="Montgomery P."/>
            <person name="Pearson M."/>
            <person name="Howarth C."/>
            <person name="Larson L."/>
            <person name="Luoma S."/>
            <person name="White J."/>
            <person name="Alvarado L."/>
            <person name="Kodira C.D."/>
            <person name="Zeng Q."/>
            <person name="Oleary S."/>
            <person name="Yandava C."/>
            <person name="Denning D.W."/>
            <person name="Nierman W.C."/>
            <person name="Milne T."/>
            <person name="Madden K."/>
        </authorList>
    </citation>
    <scope>NUCLEOTIDE SEQUENCE [LARGE SCALE GENOMIC DNA]</scope>
    <source>
        <strain evidence="2">NIH 2624 / FGSC A1156</strain>
    </source>
</reference>
<gene>
    <name evidence="1" type="ORF">ATEG_08289</name>
</gene>